<comment type="caution">
    <text evidence="1">The sequence shown here is derived from an EMBL/GenBank/DDBJ whole genome shotgun (WGS) entry which is preliminary data.</text>
</comment>
<dbReference type="EMBL" id="CM047750">
    <property type="protein sequence ID" value="KAJ0007621.1"/>
    <property type="molecule type" value="Genomic_DNA"/>
</dbReference>
<dbReference type="Proteomes" id="UP001163603">
    <property type="component" value="Chromosome 15"/>
</dbReference>
<evidence type="ECO:0000313" key="2">
    <source>
        <dbReference type="Proteomes" id="UP001163603"/>
    </source>
</evidence>
<accession>A0ACC0WZD8</accession>
<protein>
    <submittedName>
        <fullName evidence="1">Uncharacterized protein</fullName>
    </submittedName>
</protein>
<gene>
    <name evidence="1" type="ORF">Pint_30467</name>
</gene>
<proteinExistence type="predicted"/>
<evidence type="ECO:0000313" key="1">
    <source>
        <dbReference type="EMBL" id="KAJ0007621.1"/>
    </source>
</evidence>
<sequence length="208" mass="24487">MKERLKEKYLPIDYEQMMFKEMLQLRQGSLSVDQFTDRFHELTVRNKIEETEQQTLARYLTRLRSELRREMWTTRLINVEEAYQLAIHIEKQMGPSIGRKMMSTDSRPKRVTTPLFQRPPLLKDQSRGAVNRDQKGKAKATSKGPQCYKCKGFEHYVVVCPTRDKKLAFIFEKELLVVDTIEDTDGEEIDGSSHGEDEHLFRRIYPAV</sequence>
<organism evidence="1 2">
    <name type="scientific">Pistacia integerrima</name>
    <dbReference type="NCBI Taxonomy" id="434235"/>
    <lineage>
        <taxon>Eukaryota</taxon>
        <taxon>Viridiplantae</taxon>
        <taxon>Streptophyta</taxon>
        <taxon>Embryophyta</taxon>
        <taxon>Tracheophyta</taxon>
        <taxon>Spermatophyta</taxon>
        <taxon>Magnoliopsida</taxon>
        <taxon>eudicotyledons</taxon>
        <taxon>Gunneridae</taxon>
        <taxon>Pentapetalae</taxon>
        <taxon>rosids</taxon>
        <taxon>malvids</taxon>
        <taxon>Sapindales</taxon>
        <taxon>Anacardiaceae</taxon>
        <taxon>Pistacia</taxon>
    </lineage>
</organism>
<name>A0ACC0WZD8_9ROSI</name>
<reference evidence="2" key="1">
    <citation type="journal article" date="2023" name="G3 (Bethesda)">
        <title>Genome assembly and association tests identify interacting loci associated with vigor, precocity, and sex in interspecific pistachio rootstocks.</title>
        <authorList>
            <person name="Palmer W."/>
            <person name="Jacygrad E."/>
            <person name="Sagayaradj S."/>
            <person name="Cavanaugh K."/>
            <person name="Han R."/>
            <person name="Bertier L."/>
            <person name="Beede B."/>
            <person name="Kafkas S."/>
            <person name="Golino D."/>
            <person name="Preece J."/>
            <person name="Michelmore R."/>
        </authorList>
    </citation>
    <scope>NUCLEOTIDE SEQUENCE [LARGE SCALE GENOMIC DNA]</scope>
</reference>
<keyword evidence="2" id="KW-1185">Reference proteome</keyword>